<dbReference type="SUPFAM" id="SSF82829">
    <property type="entry name" value="MesJ substrate recognition domain-like"/>
    <property type="match status" value="1"/>
</dbReference>
<evidence type="ECO:0000256" key="1">
    <source>
        <dbReference type="ARBA" id="ARBA00004496"/>
    </source>
</evidence>
<dbReference type="EC" id="6.3.4.19" evidence="8"/>
<dbReference type="AlphaFoldDB" id="A0AAD0TZX9"/>
<comment type="subcellular location">
    <subcellularLocation>
        <location evidence="1 8">Cytoplasm</location>
    </subcellularLocation>
</comment>
<dbReference type="InterPro" id="IPR011063">
    <property type="entry name" value="TilS/TtcA_N"/>
</dbReference>
<dbReference type="NCBIfam" id="TIGR02432">
    <property type="entry name" value="lysidine_TilS_N"/>
    <property type="match status" value="1"/>
</dbReference>
<dbReference type="Gene3D" id="3.40.50.620">
    <property type="entry name" value="HUPs"/>
    <property type="match status" value="1"/>
</dbReference>
<dbReference type="InterPro" id="IPR015262">
    <property type="entry name" value="tRNA_Ile_lys_synt_subst-bd"/>
</dbReference>
<dbReference type="GO" id="GO:0005524">
    <property type="term" value="F:ATP binding"/>
    <property type="evidence" value="ECO:0007669"/>
    <property type="project" value="UniProtKB-UniRule"/>
</dbReference>
<evidence type="ECO:0000256" key="6">
    <source>
        <dbReference type="ARBA" id="ARBA00022840"/>
    </source>
</evidence>
<evidence type="ECO:0000256" key="8">
    <source>
        <dbReference type="HAMAP-Rule" id="MF_01161"/>
    </source>
</evidence>
<dbReference type="InterPro" id="IPR012795">
    <property type="entry name" value="tRNA_Ile_lys_synt_N"/>
</dbReference>
<evidence type="ECO:0000256" key="3">
    <source>
        <dbReference type="ARBA" id="ARBA00022598"/>
    </source>
</evidence>
<dbReference type="InterPro" id="IPR012094">
    <property type="entry name" value="tRNA_Ile_lys_synt"/>
</dbReference>
<dbReference type="InterPro" id="IPR012796">
    <property type="entry name" value="Lysidine-tRNA-synth_C"/>
</dbReference>
<feature type="domain" description="Lysidine-tRNA(Ile) synthetase C-terminal" evidence="9">
    <location>
        <begin position="363"/>
        <end position="431"/>
    </location>
</feature>
<dbReference type="GO" id="GO:0005737">
    <property type="term" value="C:cytoplasm"/>
    <property type="evidence" value="ECO:0007669"/>
    <property type="project" value="UniProtKB-SubCell"/>
</dbReference>
<feature type="binding site" evidence="8">
    <location>
        <begin position="30"/>
        <end position="35"/>
    </location>
    <ligand>
        <name>ATP</name>
        <dbReference type="ChEBI" id="CHEBI:30616"/>
    </ligand>
</feature>
<accession>A0AAD0TZX9</accession>
<dbReference type="CDD" id="cd01992">
    <property type="entry name" value="TilS_N"/>
    <property type="match status" value="1"/>
</dbReference>
<dbReference type="HAMAP" id="MF_01161">
    <property type="entry name" value="tRNA_Ile_lys_synt"/>
    <property type="match status" value="1"/>
</dbReference>
<comment type="function">
    <text evidence="8">Ligates lysine onto the cytidine present at position 34 of the AUA codon-specific tRNA(Ile) that contains the anticodon CAU, in an ATP-dependent manner. Cytidine is converted to lysidine, thus changing the amino acid specificity of the tRNA from methionine to isoleucine.</text>
</comment>
<dbReference type="Pfam" id="PF09179">
    <property type="entry name" value="TilS"/>
    <property type="match status" value="1"/>
</dbReference>
<dbReference type="EMBL" id="CP033065">
    <property type="protein sequence ID" value="AYM87128.1"/>
    <property type="molecule type" value="Genomic_DNA"/>
</dbReference>
<evidence type="ECO:0000259" key="9">
    <source>
        <dbReference type="SMART" id="SM00977"/>
    </source>
</evidence>
<dbReference type="Proteomes" id="UP000279995">
    <property type="component" value="Chromosome I"/>
</dbReference>
<comment type="similarity">
    <text evidence="8">Belongs to the tRNA(Ile)-lysidine synthase family.</text>
</comment>
<comment type="catalytic activity">
    <reaction evidence="7 8">
        <text>cytidine(34) in tRNA(Ile2) + L-lysine + ATP = lysidine(34) in tRNA(Ile2) + AMP + diphosphate + H(+)</text>
        <dbReference type="Rhea" id="RHEA:43744"/>
        <dbReference type="Rhea" id="RHEA-COMP:10625"/>
        <dbReference type="Rhea" id="RHEA-COMP:10670"/>
        <dbReference type="ChEBI" id="CHEBI:15378"/>
        <dbReference type="ChEBI" id="CHEBI:30616"/>
        <dbReference type="ChEBI" id="CHEBI:32551"/>
        <dbReference type="ChEBI" id="CHEBI:33019"/>
        <dbReference type="ChEBI" id="CHEBI:82748"/>
        <dbReference type="ChEBI" id="CHEBI:83665"/>
        <dbReference type="ChEBI" id="CHEBI:456215"/>
        <dbReference type="EC" id="6.3.4.19"/>
    </reaction>
</comment>
<protein>
    <recommendedName>
        <fullName evidence="8">tRNA(Ile)-lysidine synthase</fullName>
        <ecNumber evidence="8">6.3.4.19</ecNumber>
    </recommendedName>
    <alternativeName>
        <fullName evidence="8">tRNA(Ile)-2-lysyl-cytidine synthase</fullName>
    </alternativeName>
    <alternativeName>
        <fullName evidence="8">tRNA(Ile)-lysidine synthetase</fullName>
    </alternativeName>
</protein>
<dbReference type="PANTHER" id="PTHR43033:SF1">
    <property type="entry name" value="TRNA(ILE)-LYSIDINE SYNTHASE-RELATED"/>
    <property type="match status" value="1"/>
</dbReference>
<dbReference type="Pfam" id="PF11734">
    <property type="entry name" value="TilS_C"/>
    <property type="match status" value="1"/>
</dbReference>
<dbReference type="GO" id="GO:0006400">
    <property type="term" value="P:tRNA modification"/>
    <property type="evidence" value="ECO:0007669"/>
    <property type="project" value="UniProtKB-UniRule"/>
</dbReference>
<evidence type="ECO:0000256" key="5">
    <source>
        <dbReference type="ARBA" id="ARBA00022741"/>
    </source>
</evidence>
<reference evidence="10 11" key="1">
    <citation type="submission" date="2018-10" db="EMBL/GenBank/DDBJ databases">
        <title>Complete Genome Sequence and Transcriptomic Profiles of a Marine Bacterium, Pseudoalteromonas agarivorans Hao 2018.</title>
        <authorList>
            <person name="Hao L."/>
        </authorList>
    </citation>
    <scope>NUCLEOTIDE SEQUENCE [LARGE SCALE GENOMIC DNA]</scope>
    <source>
        <strain evidence="10 11">Hao 2018</strain>
    </source>
</reference>
<evidence type="ECO:0000313" key="11">
    <source>
        <dbReference type="Proteomes" id="UP000279995"/>
    </source>
</evidence>
<keyword evidence="5 8" id="KW-0547">Nucleotide-binding</keyword>
<name>A0AAD0TZX9_9GAMM</name>
<keyword evidence="6 8" id="KW-0067">ATP-binding</keyword>
<organism evidence="10 11">
    <name type="scientific">Pseudoalteromonas agarivorans</name>
    <dbReference type="NCBI Taxonomy" id="176102"/>
    <lineage>
        <taxon>Bacteria</taxon>
        <taxon>Pseudomonadati</taxon>
        <taxon>Pseudomonadota</taxon>
        <taxon>Gammaproteobacteria</taxon>
        <taxon>Alteromonadales</taxon>
        <taxon>Pseudoalteromonadaceae</taxon>
        <taxon>Pseudoalteromonas</taxon>
    </lineage>
</organism>
<comment type="domain">
    <text evidence="8">The N-terminal region contains the highly conserved SGGXDS motif, predicted to be a P-loop motif involved in ATP binding.</text>
</comment>
<keyword evidence="2 8" id="KW-0963">Cytoplasm</keyword>
<evidence type="ECO:0000313" key="10">
    <source>
        <dbReference type="EMBL" id="AYM87128.1"/>
    </source>
</evidence>
<evidence type="ECO:0000256" key="2">
    <source>
        <dbReference type="ARBA" id="ARBA00022490"/>
    </source>
</evidence>
<dbReference type="Pfam" id="PF01171">
    <property type="entry name" value="ATP_bind_3"/>
    <property type="match status" value="1"/>
</dbReference>
<dbReference type="Gene3D" id="1.20.59.20">
    <property type="match status" value="1"/>
</dbReference>
<dbReference type="GO" id="GO:0032267">
    <property type="term" value="F:tRNA(Ile)-lysidine synthase activity"/>
    <property type="evidence" value="ECO:0007669"/>
    <property type="project" value="UniProtKB-EC"/>
</dbReference>
<dbReference type="SUPFAM" id="SSF52402">
    <property type="entry name" value="Adenine nucleotide alpha hydrolases-like"/>
    <property type="match status" value="1"/>
</dbReference>
<dbReference type="SUPFAM" id="SSF56037">
    <property type="entry name" value="PheT/TilS domain"/>
    <property type="match status" value="1"/>
</dbReference>
<dbReference type="PANTHER" id="PTHR43033">
    <property type="entry name" value="TRNA(ILE)-LYSIDINE SYNTHASE-RELATED"/>
    <property type="match status" value="1"/>
</dbReference>
<dbReference type="NCBIfam" id="TIGR02433">
    <property type="entry name" value="lysidine_TilS_C"/>
    <property type="match status" value="1"/>
</dbReference>
<evidence type="ECO:0000256" key="4">
    <source>
        <dbReference type="ARBA" id="ARBA00022694"/>
    </source>
</evidence>
<gene>
    <name evidence="8 10" type="primary">tilS</name>
    <name evidence="10" type="ORF">D9T18_10830</name>
</gene>
<dbReference type="RefSeq" id="WP_121637743.1">
    <property type="nucleotide sequence ID" value="NZ_CP033065.1"/>
</dbReference>
<keyword evidence="3 8" id="KW-0436">Ligase</keyword>
<evidence type="ECO:0000256" key="7">
    <source>
        <dbReference type="ARBA" id="ARBA00048539"/>
    </source>
</evidence>
<proteinExistence type="inferred from homology"/>
<sequence>MQASPIYQHVKHALEHFFKHQQYNFTVALSGGVDSVVLLHIMHLLKQAQPKLNVNAIYVNHGLSQYANDWQRFCQNLCAELNVPFNAAQVTINSKTRTSLEAQAREARYKALDELSPAGSVILLGQHLNDQIETFLLRLKRGSGLKGLGAMQKMRELQSGRICYRPLLNITRSDIEHFATEFNITHITDDSNTDERFDRNFLRARVVPELAKRFKGFEHCAGRSIELLQQQQVLLDEYTELDLKQSVNAHQALSVSQLTTYSKVRITNVVRAWLSLFTQVMPSQKQLLQIINQAINAQADAQMQVDLSEGQIRRHQGYLYFVTPHTLLADEALTGNELALNDGRVLIKQQGKGLRAPLPNEQVTVRFNCNSARIKPLKKPGSNTLKHWFKDAKVAPWLRERVPLIFYNDELVQVVGYFVSEKHQNENGIFWECK</sequence>
<keyword evidence="4 8" id="KW-0819">tRNA processing</keyword>
<dbReference type="InterPro" id="IPR014729">
    <property type="entry name" value="Rossmann-like_a/b/a_fold"/>
</dbReference>
<dbReference type="SMART" id="SM00977">
    <property type="entry name" value="TilS_C"/>
    <property type="match status" value="1"/>
</dbReference>